<dbReference type="RefSeq" id="WP_062504965.1">
    <property type="nucleotide sequence ID" value="NZ_BEWO01000006.1"/>
</dbReference>
<name>A0ABQ5WGR8_GLUJA</name>
<sequence length="60" mass="6600">MDSRTIDVIENGERIGWYRVEKGIITVTNAKTHQSKSARESNGGANEGLARIILSELGAW</sequence>
<keyword evidence="2" id="KW-1185">Reference proteome</keyword>
<dbReference type="Proteomes" id="UP001156613">
    <property type="component" value="Unassembled WGS sequence"/>
</dbReference>
<protein>
    <submittedName>
        <fullName evidence="1">Uncharacterized protein</fullName>
    </submittedName>
</protein>
<proteinExistence type="predicted"/>
<comment type="caution">
    <text evidence="1">The sequence shown here is derived from an EMBL/GenBank/DDBJ whole genome shotgun (WGS) entry which is preliminary data.</text>
</comment>
<gene>
    <name evidence="1" type="ORF">GCM10010937_07220</name>
</gene>
<organism evidence="1 2">
    <name type="scientific">Gluconobacter japonicus</name>
    <dbReference type="NCBI Taxonomy" id="376620"/>
    <lineage>
        <taxon>Bacteria</taxon>
        <taxon>Pseudomonadati</taxon>
        <taxon>Pseudomonadota</taxon>
        <taxon>Alphaproteobacteria</taxon>
        <taxon>Acetobacterales</taxon>
        <taxon>Acetobacteraceae</taxon>
        <taxon>Gluconobacter</taxon>
    </lineage>
</organism>
<dbReference type="EMBL" id="BSNT01000017">
    <property type="protein sequence ID" value="GLQ58919.1"/>
    <property type="molecule type" value="Genomic_DNA"/>
</dbReference>
<accession>A0ABQ5WGR8</accession>
<evidence type="ECO:0000313" key="1">
    <source>
        <dbReference type="EMBL" id="GLQ58919.1"/>
    </source>
</evidence>
<evidence type="ECO:0000313" key="2">
    <source>
        <dbReference type="Proteomes" id="UP001156613"/>
    </source>
</evidence>
<reference evidence="2" key="1">
    <citation type="journal article" date="2019" name="Int. J. Syst. Evol. Microbiol.">
        <title>The Global Catalogue of Microorganisms (GCM) 10K type strain sequencing project: providing services to taxonomists for standard genome sequencing and annotation.</title>
        <authorList>
            <consortium name="The Broad Institute Genomics Platform"/>
            <consortium name="The Broad Institute Genome Sequencing Center for Infectious Disease"/>
            <person name="Wu L."/>
            <person name="Ma J."/>
        </authorList>
    </citation>
    <scope>NUCLEOTIDE SEQUENCE [LARGE SCALE GENOMIC DNA]</scope>
    <source>
        <strain evidence="2">NBRC 3271</strain>
    </source>
</reference>